<organism evidence="5 6">
    <name type="scientific">Pichia kluyveri</name>
    <name type="common">Yeast</name>
    <dbReference type="NCBI Taxonomy" id="36015"/>
    <lineage>
        <taxon>Eukaryota</taxon>
        <taxon>Fungi</taxon>
        <taxon>Dikarya</taxon>
        <taxon>Ascomycota</taxon>
        <taxon>Saccharomycotina</taxon>
        <taxon>Pichiomycetes</taxon>
        <taxon>Pichiales</taxon>
        <taxon>Pichiaceae</taxon>
        <taxon>Pichia</taxon>
    </lineage>
</organism>
<dbReference type="InterPro" id="IPR012340">
    <property type="entry name" value="NA-bd_OB-fold"/>
</dbReference>
<evidence type="ECO:0000259" key="4">
    <source>
        <dbReference type="PROSITE" id="PS50886"/>
    </source>
</evidence>
<dbReference type="Gene3D" id="2.40.50.140">
    <property type="entry name" value="Nucleic acid-binding proteins"/>
    <property type="match status" value="1"/>
</dbReference>
<dbReference type="PROSITE" id="PS50886">
    <property type="entry name" value="TRBD"/>
    <property type="match status" value="1"/>
</dbReference>
<dbReference type="InterPro" id="IPR002547">
    <property type="entry name" value="tRNA-bd_dom"/>
</dbReference>
<evidence type="ECO:0000256" key="3">
    <source>
        <dbReference type="PROSITE-ProRule" id="PRU00209"/>
    </source>
</evidence>
<dbReference type="PANTHER" id="PTHR11586">
    <property type="entry name" value="TRNA-AMINOACYLATION COFACTOR ARC1 FAMILY MEMBER"/>
    <property type="match status" value="1"/>
</dbReference>
<sequence>MIRNSIRNSIRIGIRYQSTISINPNILDLRIGLITDIKRHENADSLYVSQIRLQGEEIKQVCSGLVGLVSIEELSNRRVIVVNNLKPSKMRGIKSEAMLLCADGGEGKVYPVIPPKDMEIGSVLEFDGVDKVEVKKRIKSKVFESVSEELKLNDKWQVVWKDCLLANGECVAGVGDEGYIGAVVR</sequence>
<dbReference type="InterPro" id="IPR051270">
    <property type="entry name" value="Tyrosine-tRNA_ligase_regulator"/>
</dbReference>
<protein>
    <recommendedName>
        <fullName evidence="4">tRNA-binding domain-containing protein</fullName>
    </recommendedName>
</protein>
<evidence type="ECO:0000313" key="5">
    <source>
        <dbReference type="EMBL" id="GMM46394.1"/>
    </source>
</evidence>
<dbReference type="SUPFAM" id="SSF50249">
    <property type="entry name" value="Nucleic acid-binding proteins"/>
    <property type="match status" value="1"/>
</dbReference>
<dbReference type="Proteomes" id="UP001378960">
    <property type="component" value="Unassembled WGS sequence"/>
</dbReference>
<dbReference type="PANTHER" id="PTHR11586:SF33">
    <property type="entry name" value="AMINOACYL TRNA SYNTHASE COMPLEX-INTERACTING MULTIFUNCTIONAL PROTEIN 1"/>
    <property type="match status" value="1"/>
</dbReference>
<proteinExistence type="predicted"/>
<keyword evidence="6" id="KW-1185">Reference proteome</keyword>
<gene>
    <name evidence="5" type="ORF">DAPK24_029690</name>
</gene>
<dbReference type="GO" id="GO:0000049">
    <property type="term" value="F:tRNA binding"/>
    <property type="evidence" value="ECO:0007669"/>
    <property type="project" value="UniProtKB-UniRule"/>
</dbReference>
<reference evidence="5 6" key="1">
    <citation type="journal article" date="2023" name="Elife">
        <title>Identification of key yeast species and microbe-microbe interactions impacting larval growth of Drosophila in the wild.</title>
        <authorList>
            <person name="Mure A."/>
            <person name="Sugiura Y."/>
            <person name="Maeda R."/>
            <person name="Honda K."/>
            <person name="Sakurai N."/>
            <person name="Takahashi Y."/>
            <person name="Watada M."/>
            <person name="Katoh T."/>
            <person name="Gotoh A."/>
            <person name="Gotoh Y."/>
            <person name="Taniguchi I."/>
            <person name="Nakamura K."/>
            <person name="Hayashi T."/>
            <person name="Katayama T."/>
            <person name="Uemura T."/>
            <person name="Hattori Y."/>
        </authorList>
    </citation>
    <scope>NUCLEOTIDE SEQUENCE [LARGE SCALE GENOMIC DNA]</scope>
    <source>
        <strain evidence="5 6">PK-24</strain>
    </source>
</reference>
<dbReference type="Pfam" id="PF01588">
    <property type="entry name" value="tRNA_bind"/>
    <property type="match status" value="1"/>
</dbReference>
<name>A0AAV5R4L4_PICKL</name>
<evidence type="ECO:0000256" key="2">
    <source>
        <dbReference type="ARBA" id="ARBA00022884"/>
    </source>
</evidence>
<keyword evidence="1 3" id="KW-0820">tRNA-binding</keyword>
<evidence type="ECO:0000256" key="1">
    <source>
        <dbReference type="ARBA" id="ARBA00022555"/>
    </source>
</evidence>
<dbReference type="EMBL" id="BTGB01000003">
    <property type="protein sequence ID" value="GMM46394.1"/>
    <property type="molecule type" value="Genomic_DNA"/>
</dbReference>
<dbReference type="AlphaFoldDB" id="A0AAV5R4L4"/>
<comment type="caution">
    <text evidence="5">The sequence shown here is derived from an EMBL/GenBank/DDBJ whole genome shotgun (WGS) entry which is preliminary data.</text>
</comment>
<evidence type="ECO:0000313" key="6">
    <source>
        <dbReference type="Proteomes" id="UP001378960"/>
    </source>
</evidence>
<feature type="domain" description="TRNA-binding" evidence="4">
    <location>
        <begin position="23"/>
        <end position="125"/>
    </location>
</feature>
<keyword evidence="2 3" id="KW-0694">RNA-binding</keyword>
<accession>A0AAV5R4L4</accession>